<dbReference type="Gene3D" id="1.10.10.60">
    <property type="entry name" value="Homeodomain-like"/>
    <property type="match status" value="1"/>
</dbReference>
<evidence type="ECO:0000256" key="3">
    <source>
        <dbReference type="ARBA" id="ARBA00023163"/>
    </source>
</evidence>
<evidence type="ECO:0000256" key="1">
    <source>
        <dbReference type="ARBA" id="ARBA00023015"/>
    </source>
</evidence>
<dbReference type="GO" id="GO:0043565">
    <property type="term" value="F:sequence-specific DNA binding"/>
    <property type="evidence" value="ECO:0007669"/>
    <property type="project" value="InterPro"/>
</dbReference>
<dbReference type="InterPro" id="IPR018060">
    <property type="entry name" value="HTH_AraC"/>
</dbReference>
<dbReference type="KEGG" id="rha:RHA1_ro11314"/>
<dbReference type="eggNOG" id="COG2207">
    <property type="taxonomic scope" value="Bacteria"/>
</dbReference>
<evidence type="ECO:0000259" key="4">
    <source>
        <dbReference type="PROSITE" id="PS01124"/>
    </source>
</evidence>
<dbReference type="InterPro" id="IPR035418">
    <property type="entry name" value="AraC-bd_2"/>
</dbReference>
<evidence type="ECO:0000256" key="2">
    <source>
        <dbReference type="ARBA" id="ARBA00023125"/>
    </source>
</evidence>
<evidence type="ECO:0000313" key="6">
    <source>
        <dbReference type="Proteomes" id="UP000008710"/>
    </source>
</evidence>
<protein>
    <submittedName>
        <fullName evidence="5">Possible transcriptional regulator, AraC family</fullName>
    </submittedName>
</protein>
<gene>
    <name evidence="5" type="ordered locus">RHA1_ro11314</name>
</gene>
<dbReference type="EMBL" id="CP000434">
    <property type="protein sequence ID" value="ABH00961.1"/>
    <property type="molecule type" value="Genomic_DNA"/>
</dbReference>
<dbReference type="GO" id="GO:0003700">
    <property type="term" value="F:DNA-binding transcription factor activity"/>
    <property type="evidence" value="ECO:0007669"/>
    <property type="project" value="InterPro"/>
</dbReference>
<proteinExistence type="predicted"/>
<dbReference type="SMART" id="SM00342">
    <property type="entry name" value="HTH_ARAC"/>
    <property type="match status" value="1"/>
</dbReference>
<dbReference type="Pfam" id="PF14525">
    <property type="entry name" value="AraC_binding_2"/>
    <property type="match status" value="1"/>
</dbReference>
<accession>Q0RUS5</accession>
<feature type="domain" description="HTH araC/xylS-type" evidence="4">
    <location>
        <begin position="246"/>
        <end position="346"/>
    </location>
</feature>
<reference evidence="6" key="1">
    <citation type="journal article" date="2006" name="Proc. Natl. Acad. Sci. U.S.A.">
        <title>The complete genome of Rhodococcus sp. RHA1 provides insights into a catabolic powerhouse.</title>
        <authorList>
            <person name="McLeod M.P."/>
            <person name="Warren R.L."/>
            <person name="Hsiao W.W.L."/>
            <person name="Araki N."/>
            <person name="Myhre M."/>
            <person name="Fernandes C."/>
            <person name="Miyazawa D."/>
            <person name="Wong W."/>
            <person name="Lillquist A.L."/>
            <person name="Wang D."/>
            <person name="Dosanjh M."/>
            <person name="Hara H."/>
            <person name="Petrescu A."/>
            <person name="Morin R.D."/>
            <person name="Yang G."/>
            <person name="Stott J.M."/>
            <person name="Schein J.E."/>
            <person name="Shin H."/>
            <person name="Smailus D."/>
            <person name="Siddiqui A.S."/>
            <person name="Marra M.A."/>
            <person name="Jones S.J.M."/>
            <person name="Holt R."/>
            <person name="Brinkman F.S.L."/>
            <person name="Miyauchi K."/>
            <person name="Fukuda M."/>
            <person name="Davies J.E."/>
            <person name="Mohn W.W."/>
            <person name="Eltis L.D."/>
        </authorList>
    </citation>
    <scope>NUCLEOTIDE SEQUENCE [LARGE SCALE GENOMIC DNA]</scope>
    <source>
        <strain evidence="6">RHA1</strain>
    </source>
</reference>
<dbReference type="PROSITE" id="PS01124">
    <property type="entry name" value="HTH_ARAC_FAMILY_2"/>
    <property type="match status" value="1"/>
</dbReference>
<dbReference type="PANTHER" id="PTHR46796:SF12">
    <property type="entry name" value="HTH-TYPE DNA-BINDING TRANSCRIPTIONAL ACTIVATOR EUTR"/>
    <property type="match status" value="1"/>
</dbReference>
<keyword evidence="2" id="KW-0238">DNA-binding</keyword>
<dbReference type="PATRIC" id="fig|101510.16.peg.9120"/>
<dbReference type="OrthoDB" id="5464689at2"/>
<evidence type="ECO:0000313" key="5">
    <source>
        <dbReference type="EMBL" id="ABH00961.1"/>
    </source>
</evidence>
<sequence>MKHNETAHTGRQQRSDAEVAAIPKIGESSILCVTNDLDEFRASLNTVFYPADIGFVGSRTRVSSAELSAVRLNYLTIGRARFGSEARVDPGDLGTYHVNVPLEGSVVSVCGSQQMTATPQHAAVFSPNEHTILPRWDADATQICIKIDRAGLQGELAQLLGRPIDQRIRFDLALDLTTPAGARWLSLLNLLLSTLDDPGLVPTPGLAAHVNYLERALIAGLLVHHTHSMSAELNAPQPVRSPHAVQKVLDQFESVPGAQYTIGDLAAIAGIGARQLQKLFQDQFGMPPSVYLRHLRLDGVRHDLLLGDENTTVGHTAFKWGFNHLGRFANSYEDKFGESPSHTLRAAIRKTH</sequence>
<dbReference type="InterPro" id="IPR050204">
    <property type="entry name" value="AraC_XylS_family_regulators"/>
</dbReference>
<keyword evidence="3" id="KW-0804">Transcription</keyword>
<name>Q0RUS5_RHOJR</name>
<dbReference type="HOGENOM" id="CLU_047930_0_1_11"/>
<dbReference type="Proteomes" id="UP000008710">
    <property type="component" value="Plasmid pRHL3"/>
</dbReference>
<keyword evidence="5" id="KW-0614">Plasmid</keyword>
<keyword evidence="1" id="KW-0805">Transcription regulation</keyword>
<dbReference type="AlphaFoldDB" id="Q0RUS5"/>
<dbReference type="RefSeq" id="WP_011600586.1">
    <property type="nucleotide sequence ID" value="NC_008271.1"/>
</dbReference>
<geneLocation type="plasmid" evidence="5 6">
    <name>pRHL3</name>
</geneLocation>
<dbReference type="PANTHER" id="PTHR46796">
    <property type="entry name" value="HTH-TYPE TRANSCRIPTIONAL ACTIVATOR RHAS-RELATED"/>
    <property type="match status" value="1"/>
</dbReference>
<organism evidence="5 6">
    <name type="scientific">Rhodococcus jostii (strain RHA1)</name>
    <dbReference type="NCBI Taxonomy" id="101510"/>
    <lineage>
        <taxon>Bacteria</taxon>
        <taxon>Bacillati</taxon>
        <taxon>Actinomycetota</taxon>
        <taxon>Actinomycetes</taxon>
        <taxon>Mycobacteriales</taxon>
        <taxon>Nocardiaceae</taxon>
        <taxon>Rhodococcus</taxon>
    </lineage>
</organism>
<dbReference type="Pfam" id="PF12833">
    <property type="entry name" value="HTH_18"/>
    <property type="match status" value="1"/>
</dbReference>